<feature type="compositionally biased region" description="Acidic residues" evidence="1">
    <location>
        <begin position="20"/>
        <end position="33"/>
    </location>
</feature>
<dbReference type="Proteomes" id="UP000789508">
    <property type="component" value="Unassembled WGS sequence"/>
</dbReference>
<feature type="region of interest" description="Disordered" evidence="1">
    <location>
        <begin position="134"/>
        <end position="157"/>
    </location>
</feature>
<keyword evidence="2" id="KW-0472">Membrane</keyword>
<keyword evidence="4" id="KW-1185">Reference proteome</keyword>
<keyword evidence="2" id="KW-1133">Transmembrane helix</keyword>
<feature type="compositionally biased region" description="Low complexity" evidence="1">
    <location>
        <begin position="47"/>
        <end position="62"/>
    </location>
</feature>
<evidence type="ECO:0000313" key="3">
    <source>
        <dbReference type="EMBL" id="CAG8612941.1"/>
    </source>
</evidence>
<feature type="region of interest" description="Disordered" evidence="1">
    <location>
        <begin position="88"/>
        <end position="110"/>
    </location>
</feature>
<evidence type="ECO:0000256" key="2">
    <source>
        <dbReference type="SAM" id="Phobius"/>
    </source>
</evidence>
<feature type="transmembrane region" description="Helical" evidence="2">
    <location>
        <begin position="197"/>
        <end position="215"/>
    </location>
</feature>
<reference evidence="3" key="1">
    <citation type="submission" date="2021-06" db="EMBL/GenBank/DDBJ databases">
        <authorList>
            <person name="Kallberg Y."/>
            <person name="Tangrot J."/>
            <person name="Rosling A."/>
        </authorList>
    </citation>
    <scope>NUCLEOTIDE SEQUENCE</scope>
    <source>
        <strain evidence="3">FL130A</strain>
    </source>
</reference>
<proteinExistence type="predicted"/>
<evidence type="ECO:0000256" key="1">
    <source>
        <dbReference type="SAM" id="MobiDB-lite"/>
    </source>
</evidence>
<sequence>MSAQIAQNISPIPPITAVEEFNETNETEEDASENYDATLLGSDNSLDDGTLGDNSSSTSSSGILVQDSPSNEATPLTQSLNTSQVLISLDNDNDNDPGLVNRDNNDDGSFVDAAEEIGNESAENTATENYEATLKRPEQEEQEQESNPVSPYKSDRRDKRSNNKFAIILNTAFDITLAGLFVGWLVSRRPHVGKQSLGIGTVGLTIIYGAQWYTYNRWFKDE</sequence>
<dbReference type="OrthoDB" id="2322699at2759"/>
<feature type="region of interest" description="Disordered" evidence="1">
    <location>
        <begin position="1"/>
        <end position="76"/>
    </location>
</feature>
<keyword evidence="2" id="KW-0812">Transmembrane</keyword>
<feature type="transmembrane region" description="Helical" evidence="2">
    <location>
        <begin position="165"/>
        <end position="185"/>
    </location>
</feature>
<accession>A0A9N9CRH1</accession>
<dbReference type="AlphaFoldDB" id="A0A9N9CRH1"/>
<comment type="caution">
    <text evidence="3">The sequence shown here is derived from an EMBL/GenBank/DDBJ whole genome shotgun (WGS) entry which is preliminary data.</text>
</comment>
<feature type="compositionally biased region" description="Polar residues" evidence="1">
    <location>
        <begin position="67"/>
        <end position="76"/>
    </location>
</feature>
<feature type="compositionally biased region" description="Polar residues" evidence="1">
    <location>
        <begin position="1"/>
        <end position="10"/>
    </location>
</feature>
<evidence type="ECO:0000313" key="4">
    <source>
        <dbReference type="Proteomes" id="UP000789508"/>
    </source>
</evidence>
<name>A0A9N9CRH1_9GLOM</name>
<gene>
    <name evidence="3" type="ORF">ALEPTO_LOCUS8643</name>
</gene>
<organism evidence="3 4">
    <name type="scientific">Ambispora leptoticha</name>
    <dbReference type="NCBI Taxonomy" id="144679"/>
    <lineage>
        <taxon>Eukaryota</taxon>
        <taxon>Fungi</taxon>
        <taxon>Fungi incertae sedis</taxon>
        <taxon>Mucoromycota</taxon>
        <taxon>Glomeromycotina</taxon>
        <taxon>Glomeromycetes</taxon>
        <taxon>Archaeosporales</taxon>
        <taxon>Ambisporaceae</taxon>
        <taxon>Ambispora</taxon>
    </lineage>
</organism>
<protein>
    <submittedName>
        <fullName evidence="3">8888_t:CDS:1</fullName>
    </submittedName>
</protein>
<dbReference type="EMBL" id="CAJVPS010005245">
    <property type="protein sequence ID" value="CAG8612941.1"/>
    <property type="molecule type" value="Genomic_DNA"/>
</dbReference>